<dbReference type="GO" id="GO:0006457">
    <property type="term" value="P:protein folding"/>
    <property type="evidence" value="ECO:0007669"/>
    <property type="project" value="InterPro"/>
</dbReference>
<feature type="domain" description="PPIase FKBP-type" evidence="8">
    <location>
        <begin position="140"/>
        <end position="227"/>
    </location>
</feature>
<dbReference type="SUPFAM" id="SSF54534">
    <property type="entry name" value="FKBP-like"/>
    <property type="match status" value="1"/>
</dbReference>
<evidence type="ECO:0000256" key="7">
    <source>
        <dbReference type="SAM" id="Phobius"/>
    </source>
</evidence>
<evidence type="ECO:0000256" key="5">
    <source>
        <dbReference type="PROSITE-ProRule" id="PRU00277"/>
    </source>
</evidence>
<dbReference type="STRING" id="77166.U4U7D9"/>
<organism evidence="10 11">
    <name type="scientific">Dendroctonus ponderosae</name>
    <name type="common">Mountain pine beetle</name>
    <dbReference type="NCBI Taxonomy" id="77166"/>
    <lineage>
        <taxon>Eukaryota</taxon>
        <taxon>Metazoa</taxon>
        <taxon>Ecdysozoa</taxon>
        <taxon>Arthropoda</taxon>
        <taxon>Hexapoda</taxon>
        <taxon>Insecta</taxon>
        <taxon>Pterygota</taxon>
        <taxon>Neoptera</taxon>
        <taxon>Endopterygota</taxon>
        <taxon>Coleoptera</taxon>
        <taxon>Polyphaga</taxon>
        <taxon>Cucujiformia</taxon>
        <taxon>Curculionidae</taxon>
        <taxon>Scolytinae</taxon>
        <taxon>Dendroctonus</taxon>
    </lineage>
</organism>
<name>U4U7D9_DENPD</name>
<dbReference type="SUPFAM" id="SSF50891">
    <property type="entry name" value="Cyclophilin-like"/>
    <property type="match status" value="1"/>
</dbReference>
<dbReference type="GO" id="GO:0003755">
    <property type="term" value="F:peptidyl-prolyl cis-trans isomerase activity"/>
    <property type="evidence" value="ECO:0007669"/>
    <property type="project" value="UniProtKB-KW"/>
</dbReference>
<accession>U4U7D9</accession>
<dbReference type="InterPro" id="IPR002130">
    <property type="entry name" value="Cyclophilin-type_PPIase_dom"/>
</dbReference>
<keyword evidence="4 5" id="KW-0413">Isomerase</keyword>
<sequence length="692" mass="76746">MAAIDEGKQASAELLRQETKAMKEEEEPQSLESEKLILESISSEKLPLNDNSSPAGSPDLADEETESTRDSNSTEREAGNESDNLEENEAAELKEEWQDILGKSTLTNYVVLLNFVSPGSGVIMKKVLKEGQPDSRPSRSSRCVINYTCKLEEAHEDDFADVADNYELGLGEGDVVQGLDVALGLMNSSERCLLKIGPRLAFGDRGLPPKIPAGATVLFDVELVSHQPDTACEELSVQERQKIGNKKRERGNWWYQRGENTLAVQCYRRALDYLDEVESENPEHQKPTDAELQRLLEDRLKVLNNMASAQIKMQLYDQALISLQTVLRCQPDNIHSAKNDLPQALRLLEKARTLEPEDPHIAKEIASVTAQINKQKNSEREYARRMFGNNSASSTDKKAPENKKKSENTKVPVWATLGATFALGLAGLVAYKSFNAKYHFVFSARSDNAARGQSEMLQGASPSISISIFVRLRRFWLQRSKMSRYLCLLTIGLIALFVLVNASSDDAAKKGPKVTDKVWFDITIGDEAVGRVEIGLFGKTVPKTVENFKQLALKPAGEGYKGSKFHRVIKDFMLQGGDFTRGDGTGGRSIYGERFEDENFKLKHYGAGWLSMANAGKDTNGSQFFITVKATSWLDGRHVVFGKVLKGMDVVRKIEAIKTDGRDRPVKDVVIADSGVETVPEPFGVAKEDARD</sequence>
<proteinExistence type="predicted"/>
<evidence type="ECO:0000259" key="8">
    <source>
        <dbReference type="PROSITE" id="PS50059"/>
    </source>
</evidence>
<dbReference type="InterPro" id="IPR011990">
    <property type="entry name" value="TPR-like_helical_dom_sf"/>
</dbReference>
<dbReference type="PANTHER" id="PTHR11071">
    <property type="entry name" value="PEPTIDYL-PROLYL CIS-TRANS ISOMERASE"/>
    <property type="match status" value="1"/>
</dbReference>
<dbReference type="PANTHER" id="PTHR11071:SF561">
    <property type="entry name" value="PEPTIDYL-PROLYL CIS-TRANS ISOMERASE D-RELATED"/>
    <property type="match status" value="1"/>
</dbReference>
<dbReference type="SUPFAM" id="SSF48452">
    <property type="entry name" value="TPR-like"/>
    <property type="match status" value="1"/>
</dbReference>
<feature type="compositionally biased region" description="Basic and acidic residues" evidence="6">
    <location>
        <begin position="395"/>
        <end position="407"/>
    </location>
</feature>
<dbReference type="FunFam" id="2.40.100.10:FF:000001">
    <property type="entry name" value="Peptidyl-prolyl cis-trans isomerase"/>
    <property type="match status" value="1"/>
</dbReference>
<evidence type="ECO:0000256" key="4">
    <source>
        <dbReference type="ARBA" id="ARBA00023235"/>
    </source>
</evidence>
<dbReference type="CDD" id="cd01926">
    <property type="entry name" value="cyclophilin_ABH_like"/>
    <property type="match status" value="1"/>
</dbReference>
<protein>
    <recommendedName>
        <fullName evidence="2 5">peptidylprolyl isomerase</fullName>
        <ecNumber evidence="2 5">5.2.1.8</ecNumber>
    </recommendedName>
</protein>
<comment type="catalytic activity">
    <reaction evidence="1 5">
        <text>[protein]-peptidylproline (omega=180) = [protein]-peptidylproline (omega=0)</text>
        <dbReference type="Rhea" id="RHEA:16237"/>
        <dbReference type="Rhea" id="RHEA-COMP:10747"/>
        <dbReference type="Rhea" id="RHEA-COMP:10748"/>
        <dbReference type="ChEBI" id="CHEBI:83833"/>
        <dbReference type="ChEBI" id="CHEBI:83834"/>
        <dbReference type="EC" id="5.2.1.8"/>
    </reaction>
</comment>
<dbReference type="Pfam" id="PF00254">
    <property type="entry name" value="FKBP_C"/>
    <property type="match status" value="1"/>
</dbReference>
<evidence type="ECO:0000256" key="3">
    <source>
        <dbReference type="ARBA" id="ARBA00023110"/>
    </source>
</evidence>
<feature type="domain" description="PPIase cyclophilin-type" evidence="9">
    <location>
        <begin position="519"/>
        <end position="676"/>
    </location>
</feature>
<dbReference type="Pfam" id="PF00160">
    <property type="entry name" value="Pro_isomerase"/>
    <property type="match status" value="1"/>
</dbReference>
<dbReference type="GO" id="GO:0005737">
    <property type="term" value="C:cytoplasm"/>
    <property type="evidence" value="ECO:0007669"/>
    <property type="project" value="TreeGrafter"/>
</dbReference>
<dbReference type="InterPro" id="IPR019734">
    <property type="entry name" value="TPR_rpt"/>
</dbReference>
<dbReference type="InterPro" id="IPR029000">
    <property type="entry name" value="Cyclophilin-like_dom_sf"/>
</dbReference>
<feature type="transmembrane region" description="Helical" evidence="7">
    <location>
        <begin position="411"/>
        <end position="431"/>
    </location>
</feature>
<dbReference type="Gene3D" id="1.25.40.10">
    <property type="entry name" value="Tetratricopeptide repeat domain"/>
    <property type="match status" value="1"/>
</dbReference>
<feature type="transmembrane region" description="Helical" evidence="7">
    <location>
        <begin position="482"/>
        <end position="500"/>
    </location>
</feature>
<keyword evidence="7" id="KW-0472">Membrane</keyword>
<dbReference type="SMART" id="SM00028">
    <property type="entry name" value="TPR"/>
    <property type="match status" value="2"/>
</dbReference>
<evidence type="ECO:0000256" key="1">
    <source>
        <dbReference type="ARBA" id="ARBA00000971"/>
    </source>
</evidence>
<dbReference type="Gene3D" id="2.40.100.10">
    <property type="entry name" value="Cyclophilin-like"/>
    <property type="match status" value="1"/>
</dbReference>
<dbReference type="Proteomes" id="UP000030742">
    <property type="component" value="Unassembled WGS sequence"/>
</dbReference>
<dbReference type="OrthoDB" id="193499at2759"/>
<dbReference type="Gene3D" id="3.10.50.40">
    <property type="match status" value="1"/>
</dbReference>
<reference evidence="10 11" key="1">
    <citation type="journal article" date="2013" name="Genome Biol.">
        <title>Draft genome of the mountain pine beetle, Dendroctonus ponderosae Hopkins, a major forest pest.</title>
        <authorList>
            <person name="Keeling C.I."/>
            <person name="Yuen M.M."/>
            <person name="Liao N.Y."/>
            <person name="Docking T.R."/>
            <person name="Chan S.K."/>
            <person name="Taylor G.A."/>
            <person name="Palmquist D.L."/>
            <person name="Jackman S.D."/>
            <person name="Nguyen A."/>
            <person name="Li M."/>
            <person name="Henderson H."/>
            <person name="Janes J.K."/>
            <person name="Zhao Y."/>
            <person name="Pandoh P."/>
            <person name="Moore R."/>
            <person name="Sperling F.A."/>
            <person name="Huber D.P."/>
            <person name="Birol I."/>
            <person name="Jones S.J."/>
            <person name="Bohlmann J."/>
        </authorList>
    </citation>
    <scope>NUCLEOTIDE SEQUENCE</scope>
</reference>
<keyword evidence="7" id="KW-1133">Transmembrane helix</keyword>
<dbReference type="PROSITE" id="PS50059">
    <property type="entry name" value="FKBP_PPIASE"/>
    <property type="match status" value="1"/>
</dbReference>
<dbReference type="PRINTS" id="PR00153">
    <property type="entry name" value="CSAPPISMRASE"/>
</dbReference>
<keyword evidence="3 5" id="KW-0697">Rotamase</keyword>
<dbReference type="InterPro" id="IPR046357">
    <property type="entry name" value="PPIase_dom_sf"/>
</dbReference>
<dbReference type="GO" id="GO:0016018">
    <property type="term" value="F:cyclosporin A binding"/>
    <property type="evidence" value="ECO:0007669"/>
    <property type="project" value="TreeGrafter"/>
</dbReference>
<feature type="region of interest" description="Disordered" evidence="6">
    <location>
        <begin position="385"/>
        <end position="407"/>
    </location>
</feature>
<feature type="compositionally biased region" description="Basic and acidic residues" evidence="6">
    <location>
        <begin position="66"/>
        <end position="79"/>
    </location>
</feature>
<dbReference type="InterPro" id="IPR020892">
    <property type="entry name" value="Cyclophilin-type_PPIase_CS"/>
</dbReference>
<feature type="region of interest" description="Disordered" evidence="6">
    <location>
        <begin position="1"/>
        <end position="91"/>
    </location>
</feature>
<dbReference type="AlphaFoldDB" id="U4U7D9"/>
<evidence type="ECO:0000313" key="10">
    <source>
        <dbReference type="EMBL" id="ERL88263.1"/>
    </source>
</evidence>
<dbReference type="PROSITE" id="PS50072">
    <property type="entry name" value="CSA_PPIASE_2"/>
    <property type="match status" value="1"/>
</dbReference>
<dbReference type="EC" id="5.2.1.8" evidence="2 5"/>
<dbReference type="PROSITE" id="PS00170">
    <property type="entry name" value="CSA_PPIASE_1"/>
    <property type="match status" value="1"/>
</dbReference>
<keyword evidence="7" id="KW-0812">Transmembrane</keyword>
<evidence type="ECO:0000256" key="6">
    <source>
        <dbReference type="SAM" id="MobiDB-lite"/>
    </source>
</evidence>
<evidence type="ECO:0000259" key="9">
    <source>
        <dbReference type="PROSITE" id="PS50072"/>
    </source>
</evidence>
<evidence type="ECO:0000256" key="2">
    <source>
        <dbReference type="ARBA" id="ARBA00013194"/>
    </source>
</evidence>
<dbReference type="InterPro" id="IPR001179">
    <property type="entry name" value="PPIase_FKBP_dom"/>
</dbReference>
<gene>
    <name evidence="10" type="ORF">D910_05651</name>
</gene>
<evidence type="ECO:0000313" key="11">
    <source>
        <dbReference type="Proteomes" id="UP000030742"/>
    </source>
</evidence>
<dbReference type="EMBL" id="KB632046">
    <property type="protein sequence ID" value="ERL88263.1"/>
    <property type="molecule type" value="Genomic_DNA"/>
</dbReference>